<dbReference type="AlphaFoldDB" id="A0A5C5YMS3"/>
<dbReference type="SMART" id="SM00834">
    <property type="entry name" value="CxxC_CXXC_SSSS"/>
    <property type="match status" value="1"/>
</dbReference>
<reference evidence="2 3" key="1">
    <citation type="submission" date="2019-02" db="EMBL/GenBank/DDBJ databases">
        <title>Deep-cultivation of Planctomycetes and their phenomic and genomic characterization uncovers novel biology.</title>
        <authorList>
            <person name="Wiegand S."/>
            <person name="Jogler M."/>
            <person name="Boedeker C."/>
            <person name="Pinto D."/>
            <person name="Vollmers J."/>
            <person name="Rivas-Marin E."/>
            <person name="Kohn T."/>
            <person name="Peeters S.H."/>
            <person name="Heuer A."/>
            <person name="Rast P."/>
            <person name="Oberbeckmann S."/>
            <person name="Bunk B."/>
            <person name="Jeske O."/>
            <person name="Meyerdierks A."/>
            <person name="Storesund J.E."/>
            <person name="Kallscheuer N."/>
            <person name="Luecker S."/>
            <person name="Lage O.M."/>
            <person name="Pohl T."/>
            <person name="Merkel B.J."/>
            <person name="Hornburger P."/>
            <person name="Mueller R.-W."/>
            <person name="Bruemmer F."/>
            <person name="Labrenz M."/>
            <person name="Spormann A.M."/>
            <person name="Op Den Camp H."/>
            <person name="Overmann J."/>
            <person name="Amann R."/>
            <person name="Jetten M.S.M."/>
            <person name="Mascher T."/>
            <person name="Medema M.H."/>
            <person name="Devos D.P."/>
            <person name="Kaster A.-K."/>
            <person name="Ovreas L."/>
            <person name="Rohde M."/>
            <person name="Galperin M.Y."/>
            <person name="Jogler C."/>
        </authorList>
    </citation>
    <scope>NUCLEOTIDE SEQUENCE [LARGE SCALE GENOMIC DNA]</scope>
    <source>
        <strain evidence="2 3">CA13</strain>
    </source>
</reference>
<gene>
    <name evidence="2" type="ORF">CA13_67130</name>
</gene>
<protein>
    <submittedName>
        <fullName evidence="2">Zinc ribbon domain protein</fullName>
    </submittedName>
</protein>
<accession>A0A5C5YMS3</accession>
<evidence type="ECO:0000259" key="1">
    <source>
        <dbReference type="SMART" id="SM00834"/>
    </source>
</evidence>
<dbReference type="Proteomes" id="UP000315010">
    <property type="component" value="Unassembled WGS sequence"/>
</dbReference>
<evidence type="ECO:0000313" key="3">
    <source>
        <dbReference type="Proteomes" id="UP000315010"/>
    </source>
</evidence>
<dbReference type="NCBIfam" id="TIGR02605">
    <property type="entry name" value="CxxC_CxxC_SSSS"/>
    <property type="match status" value="1"/>
</dbReference>
<dbReference type="EMBL" id="SJPJ01000002">
    <property type="protein sequence ID" value="TWT76221.1"/>
    <property type="molecule type" value="Genomic_DNA"/>
</dbReference>
<comment type="caution">
    <text evidence="2">The sequence shown here is derived from an EMBL/GenBank/DDBJ whole genome shotgun (WGS) entry which is preliminary data.</text>
</comment>
<evidence type="ECO:0000313" key="2">
    <source>
        <dbReference type="EMBL" id="TWT76221.1"/>
    </source>
</evidence>
<dbReference type="OrthoDB" id="9813321at2"/>
<dbReference type="InterPro" id="IPR013429">
    <property type="entry name" value="Regulatory_FmdB_Zinc_ribbon"/>
</dbReference>
<keyword evidence="3" id="KW-1185">Reference proteome</keyword>
<name>A0A5C5YMS3_9BACT</name>
<dbReference type="Pfam" id="PF09723">
    <property type="entry name" value="Zn_ribbon_8"/>
    <property type="match status" value="1"/>
</dbReference>
<organism evidence="2 3">
    <name type="scientific">Novipirellula herctigrandis</name>
    <dbReference type="NCBI Taxonomy" id="2527986"/>
    <lineage>
        <taxon>Bacteria</taxon>
        <taxon>Pseudomonadati</taxon>
        <taxon>Planctomycetota</taxon>
        <taxon>Planctomycetia</taxon>
        <taxon>Pirellulales</taxon>
        <taxon>Pirellulaceae</taxon>
        <taxon>Novipirellula</taxon>
    </lineage>
</organism>
<sequence length="75" mass="8008">MPLYEYECKSCAKVVEILVRSQEEIAECPECGNRKMERQLSVTAAPAVRHGASLPVTGSGEACGMPRCCGGGCQM</sequence>
<dbReference type="RefSeq" id="WP_146404027.1">
    <property type="nucleotide sequence ID" value="NZ_SJPJ01000002.1"/>
</dbReference>
<proteinExistence type="predicted"/>
<feature type="domain" description="Putative regulatory protein FmdB zinc ribbon" evidence="1">
    <location>
        <begin position="1"/>
        <end position="41"/>
    </location>
</feature>